<dbReference type="InterPro" id="IPR050198">
    <property type="entry name" value="Non-receptor_tyrosine_kinases"/>
</dbReference>
<dbReference type="STRING" id="31246.A0A183PN95"/>
<dbReference type="GO" id="GO:0004672">
    <property type="term" value="F:protein kinase activity"/>
    <property type="evidence" value="ECO:0007669"/>
    <property type="project" value="InterPro"/>
</dbReference>
<feature type="non-terminal residue" evidence="4">
    <location>
        <position position="183"/>
    </location>
</feature>
<keyword evidence="2" id="KW-0067">ATP-binding</keyword>
<organism evidence="4 5">
    <name type="scientific">Schistosoma mattheei</name>
    <dbReference type="NCBI Taxonomy" id="31246"/>
    <lineage>
        <taxon>Eukaryota</taxon>
        <taxon>Metazoa</taxon>
        <taxon>Spiralia</taxon>
        <taxon>Lophotrochozoa</taxon>
        <taxon>Platyhelminthes</taxon>
        <taxon>Trematoda</taxon>
        <taxon>Digenea</taxon>
        <taxon>Strigeidida</taxon>
        <taxon>Schistosomatoidea</taxon>
        <taxon>Schistosomatidae</taxon>
        <taxon>Schistosoma</taxon>
    </lineage>
</organism>
<dbReference type="InterPro" id="IPR000719">
    <property type="entry name" value="Prot_kinase_dom"/>
</dbReference>
<feature type="compositionally biased region" description="Low complexity" evidence="3">
    <location>
        <begin position="142"/>
        <end position="155"/>
    </location>
</feature>
<evidence type="ECO:0000256" key="2">
    <source>
        <dbReference type="ARBA" id="ARBA00022840"/>
    </source>
</evidence>
<accession>A0A183PN95</accession>
<dbReference type="PANTHER" id="PTHR24418">
    <property type="entry name" value="TYROSINE-PROTEIN KINASE"/>
    <property type="match status" value="1"/>
</dbReference>
<keyword evidence="1" id="KW-0547">Nucleotide-binding</keyword>
<name>A0A183PN95_9TREM</name>
<dbReference type="PROSITE" id="PS50011">
    <property type="entry name" value="PROTEIN_KINASE_DOM"/>
    <property type="match status" value="1"/>
</dbReference>
<dbReference type="InterPro" id="IPR001245">
    <property type="entry name" value="Ser-Thr/Tyr_kinase_cat_dom"/>
</dbReference>
<dbReference type="GO" id="GO:0005524">
    <property type="term" value="F:ATP binding"/>
    <property type="evidence" value="ECO:0007669"/>
    <property type="project" value="UniProtKB-KW"/>
</dbReference>
<evidence type="ECO:0000256" key="3">
    <source>
        <dbReference type="SAM" id="MobiDB-lite"/>
    </source>
</evidence>
<dbReference type="SUPFAM" id="SSF56112">
    <property type="entry name" value="Protein kinase-like (PK-like)"/>
    <property type="match status" value="1"/>
</dbReference>
<gene>
    <name evidence="4" type="ORF">SMTD_LOCUS15832</name>
</gene>
<evidence type="ECO:0000313" key="5">
    <source>
        <dbReference type="Proteomes" id="UP000269396"/>
    </source>
</evidence>
<reference evidence="4 5" key="1">
    <citation type="submission" date="2018-11" db="EMBL/GenBank/DDBJ databases">
        <authorList>
            <consortium name="Pathogen Informatics"/>
        </authorList>
    </citation>
    <scope>NUCLEOTIDE SEQUENCE [LARGE SCALE GENOMIC DNA]</scope>
    <source>
        <strain>Denwood</strain>
        <strain evidence="5">Zambia</strain>
    </source>
</reference>
<evidence type="ECO:0000313" key="4">
    <source>
        <dbReference type="EMBL" id="VDP69638.1"/>
    </source>
</evidence>
<protein>
    <submittedName>
        <fullName evidence="4">Uncharacterized protein</fullName>
    </submittedName>
</protein>
<sequence>SGQYGVVYEAVWKPYNVLVAVKTLKENVTVRDEFLEEARLMKSLRHPNLVTLLGACTREPPYYIVTEFMCNGNLLDYLRTHPRTELTPSVLLHMATQVARGMAYLEQHNFIHRTLPRCGQPGSDNRPHTSNSTQDHRIHNQPSSSIPIIPPTSTSNSKRLFSASSSSVTIANDSSAQNSVPGL</sequence>
<dbReference type="EMBL" id="UZAL01036351">
    <property type="protein sequence ID" value="VDP69638.1"/>
    <property type="molecule type" value="Genomic_DNA"/>
</dbReference>
<dbReference type="Gene3D" id="1.10.510.10">
    <property type="entry name" value="Transferase(Phosphotransferase) domain 1"/>
    <property type="match status" value="1"/>
</dbReference>
<dbReference type="Pfam" id="PF07714">
    <property type="entry name" value="PK_Tyr_Ser-Thr"/>
    <property type="match status" value="1"/>
</dbReference>
<dbReference type="AlphaFoldDB" id="A0A183PN95"/>
<dbReference type="Gene3D" id="3.30.200.20">
    <property type="entry name" value="Phosphorylase Kinase, domain 1"/>
    <property type="match status" value="1"/>
</dbReference>
<feature type="region of interest" description="Disordered" evidence="3">
    <location>
        <begin position="115"/>
        <end position="183"/>
    </location>
</feature>
<dbReference type="FunFam" id="3.30.200.20:FF:001220">
    <property type="entry name" value="ABL protein"/>
    <property type="match status" value="1"/>
</dbReference>
<keyword evidence="5" id="KW-1185">Reference proteome</keyword>
<dbReference type="Proteomes" id="UP000269396">
    <property type="component" value="Unassembled WGS sequence"/>
</dbReference>
<feature type="non-terminal residue" evidence="4">
    <location>
        <position position="1"/>
    </location>
</feature>
<evidence type="ECO:0000256" key="1">
    <source>
        <dbReference type="ARBA" id="ARBA00022741"/>
    </source>
</evidence>
<feature type="compositionally biased region" description="Polar residues" evidence="3">
    <location>
        <begin position="156"/>
        <end position="183"/>
    </location>
</feature>
<proteinExistence type="predicted"/>
<dbReference type="InterPro" id="IPR011009">
    <property type="entry name" value="Kinase-like_dom_sf"/>
</dbReference>